<gene>
    <name evidence="1" type="ORF">L798_11101</name>
</gene>
<proteinExistence type="predicted"/>
<evidence type="ECO:0000313" key="2">
    <source>
        <dbReference type="Proteomes" id="UP000027135"/>
    </source>
</evidence>
<evidence type="ECO:0000313" key="1">
    <source>
        <dbReference type="EMBL" id="KDR14882.1"/>
    </source>
</evidence>
<dbReference type="AlphaFoldDB" id="A0A067QXF7"/>
<dbReference type="InterPro" id="IPR046338">
    <property type="entry name" value="GAIN_dom_sf"/>
</dbReference>
<keyword evidence="2" id="KW-1185">Reference proteome</keyword>
<reference evidence="1 2" key="1">
    <citation type="journal article" date="2014" name="Nat. Commun.">
        <title>Molecular traces of alternative social organization in a termite genome.</title>
        <authorList>
            <person name="Terrapon N."/>
            <person name="Li C."/>
            <person name="Robertson H.M."/>
            <person name="Ji L."/>
            <person name="Meng X."/>
            <person name="Booth W."/>
            <person name="Chen Z."/>
            <person name="Childers C.P."/>
            <person name="Glastad K.M."/>
            <person name="Gokhale K."/>
            <person name="Gowin J."/>
            <person name="Gronenberg W."/>
            <person name="Hermansen R.A."/>
            <person name="Hu H."/>
            <person name="Hunt B.G."/>
            <person name="Huylmans A.K."/>
            <person name="Khalil S.M."/>
            <person name="Mitchell R.D."/>
            <person name="Munoz-Torres M.C."/>
            <person name="Mustard J.A."/>
            <person name="Pan H."/>
            <person name="Reese J.T."/>
            <person name="Scharf M.E."/>
            <person name="Sun F."/>
            <person name="Vogel H."/>
            <person name="Xiao J."/>
            <person name="Yang W."/>
            <person name="Yang Z."/>
            <person name="Yang Z."/>
            <person name="Zhou J."/>
            <person name="Zhu J."/>
            <person name="Brent C.S."/>
            <person name="Elsik C.G."/>
            <person name="Goodisman M.A."/>
            <person name="Liberles D.A."/>
            <person name="Roe R.M."/>
            <person name="Vargo E.L."/>
            <person name="Vilcinskas A."/>
            <person name="Wang J."/>
            <person name="Bornberg-Bauer E."/>
            <person name="Korb J."/>
            <person name="Zhang G."/>
            <person name="Liebig J."/>
        </authorList>
    </citation>
    <scope>NUCLEOTIDE SEQUENCE [LARGE SCALE GENOMIC DNA]</scope>
    <source>
        <tissue evidence="1">Whole organism</tissue>
    </source>
</reference>
<name>A0A067QXF7_ZOONE</name>
<dbReference type="PANTHER" id="PTHR45692:SF1">
    <property type="entry name" value="G-PROTEIN COUPLED RECEPTORS FAMILY 2 PROFILE 2 DOMAIN-CONTAINING PROTEIN"/>
    <property type="match status" value="1"/>
</dbReference>
<dbReference type="EMBL" id="KK852856">
    <property type="protein sequence ID" value="KDR14882.1"/>
    <property type="molecule type" value="Genomic_DNA"/>
</dbReference>
<protein>
    <submittedName>
        <fullName evidence="1">Uncharacterized protein</fullName>
    </submittedName>
</protein>
<sequence length="214" mass="23808">MFVVISNMMAVNDSVLEECDKNGFVTRGLVQVVDTYAAAARLPSDGRLVIVSDNVALEAREVSPSEFRAIADGVSYSSPEIKSTDSSVLGENGEDIFINIPREALDRALRQLRSVRVQFVSYRNSKFFRQNNSISGSVVSYGAKQRVISASLSNITISNLTELLVYNFQNKNGNSKQICVYWDAESKLQYCVLRSIYRYVALRVQNGGAPNEWV</sequence>
<dbReference type="PANTHER" id="PTHR45692">
    <property type="entry name" value="G_PROTEIN_RECEP_F2_4 DOMAIN-CONTAINING PROTEIN"/>
    <property type="match status" value="1"/>
</dbReference>
<accession>A0A067QXF7</accession>
<dbReference type="InParanoid" id="A0A067QXF7"/>
<organism evidence="1 2">
    <name type="scientific">Zootermopsis nevadensis</name>
    <name type="common">Dampwood termite</name>
    <dbReference type="NCBI Taxonomy" id="136037"/>
    <lineage>
        <taxon>Eukaryota</taxon>
        <taxon>Metazoa</taxon>
        <taxon>Ecdysozoa</taxon>
        <taxon>Arthropoda</taxon>
        <taxon>Hexapoda</taxon>
        <taxon>Insecta</taxon>
        <taxon>Pterygota</taxon>
        <taxon>Neoptera</taxon>
        <taxon>Polyneoptera</taxon>
        <taxon>Dictyoptera</taxon>
        <taxon>Blattodea</taxon>
        <taxon>Blattoidea</taxon>
        <taxon>Termitoidae</taxon>
        <taxon>Termopsidae</taxon>
        <taxon>Zootermopsis</taxon>
    </lineage>
</organism>
<dbReference type="Proteomes" id="UP000027135">
    <property type="component" value="Unassembled WGS sequence"/>
</dbReference>
<dbReference type="Gene3D" id="2.60.220.50">
    <property type="match status" value="1"/>
</dbReference>
<dbReference type="STRING" id="136037.A0A067QXF7"/>